<protein>
    <submittedName>
        <fullName evidence="2">Uncharacterized protein</fullName>
    </submittedName>
</protein>
<evidence type="ECO:0000256" key="1">
    <source>
        <dbReference type="SAM" id="MobiDB-lite"/>
    </source>
</evidence>
<dbReference type="Proteomes" id="UP000827092">
    <property type="component" value="Unassembled WGS sequence"/>
</dbReference>
<dbReference type="EMBL" id="JAFNEN010000090">
    <property type="protein sequence ID" value="KAG8195292.1"/>
    <property type="molecule type" value="Genomic_DNA"/>
</dbReference>
<gene>
    <name evidence="2" type="ORF">JTE90_028441</name>
</gene>
<organism evidence="2 3">
    <name type="scientific">Oedothorax gibbosus</name>
    <dbReference type="NCBI Taxonomy" id="931172"/>
    <lineage>
        <taxon>Eukaryota</taxon>
        <taxon>Metazoa</taxon>
        <taxon>Ecdysozoa</taxon>
        <taxon>Arthropoda</taxon>
        <taxon>Chelicerata</taxon>
        <taxon>Arachnida</taxon>
        <taxon>Araneae</taxon>
        <taxon>Araneomorphae</taxon>
        <taxon>Entelegynae</taxon>
        <taxon>Araneoidea</taxon>
        <taxon>Linyphiidae</taxon>
        <taxon>Erigoninae</taxon>
        <taxon>Oedothorax</taxon>
    </lineage>
</organism>
<sequence>MLFFYTQRRTFRPQSPPPWSINKGRAPGPTQSGPLCSMPGPPIIYSALCTGSIARRHPFMMDARGDAEYIREKPSLHHNTPQNQTTPPPLHAPLHPPPIDNLICSSLQHPVYITTRTEPDTGVHVQLWELWERVRSATPYLIAASILQPGFRVTPEGGMQPRA</sequence>
<keyword evidence="3" id="KW-1185">Reference proteome</keyword>
<proteinExistence type="predicted"/>
<evidence type="ECO:0000313" key="3">
    <source>
        <dbReference type="Proteomes" id="UP000827092"/>
    </source>
</evidence>
<accession>A0AAV6VFM0</accession>
<name>A0AAV6VFM0_9ARAC</name>
<dbReference type="AlphaFoldDB" id="A0AAV6VFM0"/>
<reference evidence="2 3" key="1">
    <citation type="journal article" date="2022" name="Nat. Ecol. Evol.">
        <title>A masculinizing supergene underlies an exaggerated male reproductive morph in a spider.</title>
        <authorList>
            <person name="Hendrickx F."/>
            <person name="De Corte Z."/>
            <person name="Sonet G."/>
            <person name="Van Belleghem S.M."/>
            <person name="Kostlbacher S."/>
            <person name="Vangestel C."/>
        </authorList>
    </citation>
    <scope>NUCLEOTIDE SEQUENCE [LARGE SCALE GENOMIC DNA]</scope>
    <source>
        <strain evidence="2">W744_W776</strain>
    </source>
</reference>
<evidence type="ECO:0000313" key="2">
    <source>
        <dbReference type="EMBL" id="KAG8195292.1"/>
    </source>
</evidence>
<feature type="region of interest" description="Disordered" evidence="1">
    <location>
        <begin position="13"/>
        <end position="34"/>
    </location>
</feature>
<comment type="caution">
    <text evidence="2">The sequence shown here is derived from an EMBL/GenBank/DDBJ whole genome shotgun (WGS) entry which is preliminary data.</text>
</comment>